<accession>A0A2J6S011</accession>
<keyword evidence="2" id="KW-1185">Reference proteome</keyword>
<gene>
    <name evidence="1" type="ORF">L207DRAFT_271933</name>
</gene>
<name>A0A2J6S011_HYAVF</name>
<reference evidence="1 2" key="1">
    <citation type="submission" date="2016-04" db="EMBL/GenBank/DDBJ databases">
        <title>A degradative enzymes factory behind the ericoid mycorrhizal symbiosis.</title>
        <authorList>
            <consortium name="DOE Joint Genome Institute"/>
            <person name="Martino E."/>
            <person name="Morin E."/>
            <person name="Grelet G."/>
            <person name="Kuo A."/>
            <person name="Kohler A."/>
            <person name="Daghino S."/>
            <person name="Barry K."/>
            <person name="Choi C."/>
            <person name="Cichocki N."/>
            <person name="Clum A."/>
            <person name="Copeland A."/>
            <person name="Hainaut M."/>
            <person name="Haridas S."/>
            <person name="Labutti K."/>
            <person name="Lindquist E."/>
            <person name="Lipzen A."/>
            <person name="Khouja H.-R."/>
            <person name="Murat C."/>
            <person name="Ohm R."/>
            <person name="Olson A."/>
            <person name="Spatafora J."/>
            <person name="Veneault-Fourrey C."/>
            <person name="Henrissat B."/>
            <person name="Grigoriev I."/>
            <person name="Martin F."/>
            <person name="Perotto S."/>
        </authorList>
    </citation>
    <scope>NUCLEOTIDE SEQUENCE [LARGE SCALE GENOMIC DNA]</scope>
    <source>
        <strain evidence="1 2">F</strain>
    </source>
</reference>
<dbReference type="Proteomes" id="UP000235786">
    <property type="component" value="Unassembled WGS sequence"/>
</dbReference>
<dbReference type="AlphaFoldDB" id="A0A2J6S011"/>
<dbReference type="EMBL" id="KZ613941">
    <property type="protein sequence ID" value="PMD44102.1"/>
    <property type="molecule type" value="Genomic_DNA"/>
</dbReference>
<organism evidence="1 2">
    <name type="scientific">Hyaloscypha variabilis (strain UAMH 11265 / GT02V1 / F)</name>
    <name type="common">Meliniomyces variabilis</name>
    <dbReference type="NCBI Taxonomy" id="1149755"/>
    <lineage>
        <taxon>Eukaryota</taxon>
        <taxon>Fungi</taxon>
        <taxon>Dikarya</taxon>
        <taxon>Ascomycota</taxon>
        <taxon>Pezizomycotina</taxon>
        <taxon>Leotiomycetes</taxon>
        <taxon>Helotiales</taxon>
        <taxon>Hyaloscyphaceae</taxon>
        <taxon>Hyaloscypha</taxon>
        <taxon>Hyaloscypha variabilis</taxon>
    </lineage>
</organism>
<protein>
    <submittedName>
        <fullName evidence="1">Uncharacterized protein</fullName>
    </submittedName>
</protein>
<dbReference type="OrthoDB" id="3546225at2759"/>
<evidence type="ECO:0000313" key="1">
    <source>
        <dbReference type="EMBL" id="PMD44102.1"/>
    </source>
</evidence>
<evidence type="ECO:0000313" key="2">
    <source>
        <dbReference type="Proteomes" id="UP000235786"/>
    </source>
</evidence>
<sequence length="295" mass="33422">MLHRTRLVVRIARDGSDQLIAAPYSTAYYVHLAREILHRIRPADEMVPGCDASDCDSEVELETDFNLDSLMKVRGEPCPSPVDLGAFEAAAWFIRWSLLVDREKTFRCIAAHPYYCQKNGEGIKCSIKQELINFFDRRFTFQMGRYFGIDVPVDGALLRLGPDFALYQEVRVDCGGFDEATIVKANVETWAALIKPVVCPKTMESNIGYQCPSGAVTQEKQHNETLQPTLTPKRRTKLLDKKRTRNTDSEVESYKMITKQTENSGETELFVMRDDSDGLDSLSHIIRRAGDIMLA</sequence>
<proteinExistence type="predicted"/>